<organism evidence="1 2">
    <name type="scientific">Rahnella sikkimica</name>
    <dbReference type="NCBI Taxonomy" id="1805933"/>
    <lineage>
        <taxon>Bacteria</taxon>
        <taxon>Pseudomonadati</taxon>
        <taxon>Pseudomonadota</taxon>
        <taxon>Gammaproteobacteria</taxon>
        <taxon>Enterobacterales</taxon>
        <taxon>Yersiniaceae</taxon>
        <taxon>Rahnella</taxon>
    </lineage>
</organism>
<proteinExistence type="predicted"/>
<evidence type="ECO:0000313" key="1">
    <source>
        <dbReference type="EMBL" id="AVF38181.1"/>
    </source>
</evidence>
<dbReference type="Proteomes" id="UP000239197">
    <property type="component" value="Plasmid unnamed3"/>
</dbReference>
<protein>
    <submittedName>
        <fullName evidence="1">Uncharacterized protein</fullName>
    </submittedName>
</protein>
<geneLocation type="plasmid" evidence="1 2">
    <name>unnamed3</name>
</geneLocation>
<dbReference type="RefSeq" id="WP_104925499.1">
    <property type="nucleotide sequence ID" value="NZ_CP019065.1"/>
</dbReference>
<keyword evidence="1" id="KW-0614">Plasmid</keyword>
<evidence type="ECO:0000313" key="2">
    <source>
        <dbReference type="Proteomes" id="UP000239197"/>
    </source>
</evidence>
<reference evidence="2" key="1">
    <citation type="submission" date="2017-01" db="EMBL/GenBank/DDBJ databases">
        <title>Genome sequence of Rouxiella sp. ERMR1:05.</title>
        <authorList>
            <person name="Kumar R."/>
            <person name="Singh D."/>
            <person name="Kumar S."/>
        </authorList>
    </citation>
    <scope>NUCLEOTIDE SEQUENCE [LARGE SCALE GENOMIC DNA]</scope>
    <source>
        <strain evidence="2">ERMR1:05</strain>
        <plasmid evidence="2">unnamed3</plasmid>
    </source>
</reference>
<gene>
    <name evidence="1" type="ORF">BV494_25210</name>
</gene>
<dbReference type="EMBL" id="CP019065">
    <property type="protein sequence ID" value="AVF38181.1"/>
    <property type="molecule type" value="Genomic_DNA"/>
</dbReference>
<accession>A0A2L1UZ70</accession>
<name>A0A2L1UZ70_9GAMM</name>
<dbReference type="KEGG" id="rox:BV494_25210"/>
<keyword evidence="2" id="KW-1185">Reference proteome</keyword>
<sequence length="111" mass="12897">MFLPEINEFDNPDRSEWNSDAESVYWQLRSEQSYTEIKEITLKAFMDAIAVMYPKDWQGDANCESFKLAEMVCGDVTDIYAKVGDRYFTFCDKATITHSSIINRITREMGL</sequence>
<dbReference type="OrthoDB" id="6606042at2"/>
<dbReference type="AlphaFoldDB" id="A0A2L1UZ70"/>